<feature type="compositionally biased region" description="Acidic residues" evidence="1">
    <location>
        <begin position="313"/>
        <end position="330"/>
    </location>
</feature>
<feature type="region of interest" description="Disordered" evidence="1">
    <location>
        <begin position="229"/>
        <end position="248"/>
    </location>
</feature>
<feature type="region of interest" description="Disordered" evidence="1">
    <location>
        <begin position="167"/>
        <end position="193"/>
    </location>
</feature>
<feature type="compositionally biased region" description="Polar residues" evidence="1">
    <location>
        <begin position="175"/>
        <end position="186"/>
    </location>
</feature>
<sequence>MEKPTLHTIRGKSVILSDLDGLLVNSENFNQVFIQRADPYWIHSTIKRVVKSEVHLKKLIQVLTKFIVSERHPEWGFHALKWLKELVEHYLPLIQSTPMVREACQPLLSYGAETMGLASLYNQAAIRGTVAESWVKMSHRTTLPSCYSGLSNIPSTGYVFVDDSDEEAGPHALAPSSNVKSLTPGSPTAGLEDADVDLMDSFSEGDDSEIEDDTEHLYESDHGVFDVNETASSEDQQPVLSTERTSDQIYSDSEFANVDDGAYTSVFFKTPPRKPGALVSSSDDEENGDTEASDDGSTESEELDLLMWTRQDDEADDNDQLSDPALEEEAQTQRTSNEKGRGIANKKRRKRGDFGNKEELLSATGKGDEAHSSKKKPKSRRLSTSEAAVANTKRKRSRHIVT</sequence>
<organism evidence="2 3">
    <name type="scientific">Calicophoron daubneyi</name>
    <name type="common">Rumen fluke</name>
    <name type="synonym">Paramphistomum daubneyi</name>
    <dbReference type="NCBI Taxonomy" id="300641"/>
    <lineage>
        <taxon>Eukaryota</taxon>
        <taxon>Metazoa</taxon>
        <taxon>Spiralia</taxon>
        <taxon>Lophotrochozoa</taxon>
        <taxon>Platyhelminthes</taxon>
        <taxon>Trematoda</taxon>
        <taxon>Digenea</taxon>
        <taxon>Plagiorchiida</taxon>
        <taxon>Pronocephalata</taxon>
        <taxon>Paramphistomoidea</taxon>
        <taxon>Paramphistomidae</taxon>
        <taxon>Calicophoron</taxon>
    </lineage>
</organism>
<gene>
    <name evidence="2" type="ORF">CDAUBV1_LOCUS5153</name>
</gene>
<evidence type="ECO:0000313" key="2">
    <source>
        <dbReference type="EMBL" id="CAL5132316.1"/>
    </source>
</evidence>
<comment type="caution">
    <text evidence="2">The sequence shown here is derived from an EMBL/GenBank/DDBJ whole genome shotgun (WGS) entry which is preliminary data.</text>
</comment>
<proteinExistence type="predicted"/>
<dbReference type="EMBL" id="CAXLJL010000123">
    <property type="protein sequence ID" value="CAL5132316.1"/>
    <property type="molecule type" value="Genomic_DNA"/>
</dbReference>
<dbReference type="AlphaFoldDB" id="A0AAV2T7S5"/>
<evidence type="ECO:0000256" key="1">
    <source>
        <dbReference type="SAM" id="MobiDB-lite"/>
    </source>
</evidence>
<name>A0AAV2T7S5_CALDB</name>
<protein>
    <submittedName>
        <fullName evidence="2">Uncharacterized protein</fullName>
    </submittedName>
</protein>
<feature type="compositionally biased region" description="Acidic residues" evidence="1">
    <location>
        <begin position="282"/>
        <end position="304"/>
    </location>
</feature>
<reference evidence="2" key="1">
    <citation type="submission" date="2024-06" db="EMBL/GenBank/DDBJ databases">
        <authorList>
            <person name="Liu X."/>
            <person name="Lenzi L."/>
            <person name="Haldenby T S."/>
            <person name="Uol C."/>
        </authorList>
    </citation>
    <scope>NUCLEOTIDE SEQUENCE</scope>
</reference>
<feature type="compositionally biased region" description="Basic and acidic residues" evidence="1">
    <location>
        <begin position="352"/>
        <end position="372"/>
    </location>
</feature>
<accession>A0AAV2T7S5</accession>
<evidence type="ECO:0000313" key="3">
    <source>
        <dbReference type="Proteomes" id="UP001497525"/>
    </source>
</evidence>
<feature type="compositionally biased region" description="Basic residues" evidence="1">
    <location>
        <begin position="392"/>
        <end position="402"/>
    </location>
</feature>
<dbReference type="Proteomes" id="UP001497525">
    <property type="component" value="Unassembled WGS sequence"/>
</dbReference>
<feature type="region of interest" description="Disordered" evidence="1">
    <location>
        <begin position="265"/>
        <end position="402"/>
    </location>
</feature>